<name>A0A7K9VAC5_ANSSE</name>
<dbReference type="SMART" id="SM00228">
    <property type="entry name" value="PDZ"/>
    <property type="match status" value="1"/>
</dbReference>
<proteinExistence type="predicted"/>
<feature type="region of interest" description="Disordered" evidence="1">
    <location>
        <begin position="132"/>
        <end position="184"/>
    </location>
</feature>
<feature type="region of interest" description="Disordered" evidence="1">
    <location>
        <begin position="59"/>
        <end position="111"/>
    </location>
</feature>
<feature type="compositionally biased region" description="Polar residues" evidence="1">
    <location>
        <begin position="100"/>
        <end position="111"/>
    </location>
</feature>
<dbReference type="InterPro" id="IPR052074">
    <property type="entry name" value="NonRcpt_TyrProt_Phosphatase"/>
</dbReference>
<keyword evidence="4" id="KW-1185">Reference proteome</keyword>
<dbReference type="AlphaFoldDB" id="A0A7K9VAC5"/>
<dbReference type="EMBL" id="VXAA01004102">
    <property type="protein sequence ID" value="NXI68691.1"/>
    <property type="molecule type" value="Genomic_DNA"/>
</dbReference>
<dbReference type="OrthoDB" id="165498at2759"/>
<feature type="compositionally biased region" description="Polar residues" evidence="1">
    <location>
        <begin position="171"/>
        <end position="184"/>
    </location>
</feature>
<feature type="non-terminal residue" evidence="3">
    <location>
        <position position="184"/>
    </location>
</feature>
<dbReference type="PANTHER" id="PTHR46900">
    <property type="entry name" value="TYROSINE-PROTEIN PHOSPHATASE NON-RECEPTOR TYPE 13"/>
    <property type="match status" value="1"/>
</dbReference>
<feature type="compositionally biased region" description="Basic and acidic residues" evidence="1">
    <location>
        <begin position="134"/>
        <end position="149"/>
    </location>
</feature>
<dbReference type="Proteomes" id="UP000567872">
    <property type="component" value="Unassembled WGS sequence"/>
</dbReference>
<sequence length="184" mass="20182">SPDSIADLDGRLQVGDILLKVNETVVSGLPRQTVIDLLRKARGTVQLTVCRSIASHWAYSGNQSNNTPSPPHTKAEPNDHSSEGSLGAHPVFTFKEEESSQMCSKGPESTHSFLLQGQLDGQDYQDIISNASDRSQKHAGCEGCRRESQQSESDSWNNEDDEMPHRISILPRSNHTKTSLVSLT</sequence>
<dbReference type="PANTHER" id="PTHR46900:SF4">
    <property type="entry name" value="FERM AND PDZ DOMAIN CONTAINING 2"/>
    <property type="match status" value="1"/>
</dbReference>
<evidence type="ECO:0000313" key="3">
    <source>
        <dbReference type="EMBL" id="NXI68691.1"/>
    </source>
</evidence>
<comment type="caution">
    <text evidence="3">The sequence shown here is derived from an EMBL/GenBank/DDBJ whole genome shotgun (WGS) entry which is preliminary data.</text>
</comment>
<protein>
    <submittedName>
        <fullName evidence="3">MPDZ protein</fullName>
    </submittedName>
</protein>
<feature type="non-terminal residue" evidence="3">
    <location>
        <position position="1"/>
    </location>
</feature>
<reference evidence="3 4" key="1">
    <citation type="submission" date="2019-09" db="EMBL/GenBank/DDBJ databases">
        <title>Bird 10,000 Genomes (B10K) Project - Family phase.</title>
        <authorList>
            <person name="Zhang G."/>
        </authorList>
    </citation>
    <scope>NUCLEOTIDE SEQUENCE [LARGE SCALE GENOMIC DNA]</scope>
    <source>
        <strain evidence="3">B10K-DU-001-57</strain>
        <tissue evidence="3">Muscle</tissue>
    </source>
</reference>
<evidence type="ECO:0000256" key="1">
    <source>
        <dbReference type="SAM" id="MobiDB-lite"/>
    </source>
</evidence>
<dbReference type="InterPro" id="IPR036034">
    <property type="entry name" value="PDZ_sf"/>
</dbReference>
<accession>A0A7K9VAC5</accession>
<dbReference type="InterPro" id="IPR001478">
    <property type="entry name" value="PDZ"/>
</dbReference>
<dbReference type="Gene3D" id="2.30.42.10">
    <property type="match status" value="1"/>
</dbReference>
<evidence type="ECO:0000313" key="4">
    <source>
        <dbReference type="Proteomes" id="UP000567872"/>
    </source>
</evidence>
<dbReference type="SUPFAM" id="SSF50156">
    <property type="entry name" value="PDZ domain-like"/>
    <property type="match status" value="1"/>
</dbReference>
<dbReference type="Pfam" id="PF00595">
    <property type="entry name" value="PDZ"/>
    <property type="match status" value="1"/>
</dbReference>
<organism evidence="3 4">
    <name type="scientific">Anseranas semipalmata</name>
    <name type="common">Magpie goose</name>
    <name type="synonym">Anas semipalmata</name>
    <dbReference type="NCBI Taxonomy" id="8851"/>
    <lineage>
        <taxon>Eukaryota</taxon>
        <taxon>Metazoa</taxon>
        <taxon>Chordata</taxon>
        <taxon>Craniata</taxon>
        <taxon>Vertebrata</taxon>
        <taxon>Euteleostomi</taxon>
        <taxon>Archelosauria</taxon>
        <taxon>Archosauria</taxon>
        <taxon>Dinosauria</taxon>
        <taxon>Saurischia</taxon>
        <taxon>Theropoda</taxon>
        <taxon>Coelurosauria</taxon>
        <taxon>Aves</taxon>
        <taxon>Neognathae</taxon>
        <taxon>Galloanserae</taxon>
        <taxon>Anseriformes</taxon>
        <taxon>Anseranatidae</taxon>
        <taxon>Anseranas</taxon>
    </lineage>
</organism>
<dbReference type="PROSITE" id="PS50106">
    <property type="entry name" value="PDZ"/>
    <property type="match status" value="1"/>
</dbReference>
<feature type="domain" description="PDZ" evidence="2">
    <location>
        <begin position="1"/>
        <end position="53"/>
    </location>
</feature>
<feature type="compositionally biased region" description="Basic and acidic residues" evidence="1">
    <location>
        <begin position="73"/>
        <end position="82"/>
    </location>
</feature>
<gene>
    <name evidence="3" type="primary">Mpdz_1</name>
    <name evidence="3" type="ORF">ANSSEM_R15342</name>
</gene>
<evidence type="ECO:0000259" key="2">
    <source>
        <dbReference type="PROSITE" id="PS50106"/>
    </source>
</evidence>